<dbReference type="AlphaFoldDB" id="A0A368F0X1"/>
<accession>A0A368F0X1</accession>
<gene>
    <name evidence="2" type="ORF">ANCCAN_29660</name>
</gene>
<sequence length="149" mass="16575">MMEPESILVFFGINISEYSVGSISSILKTRLNVSKITVHNFGFCELENDLALIELSQNISEDRSTPICMPTDDLQLHHVLYASGFGKDPAVPVTPDNPNGYRGQQVVAQRLYGEDETSHKIMTSTFAKGILFVSMLPIRQRKNVGLRST</sequence>
<name>A0A368F0X1_ANCCA</name>
<evidence type="ECO:0000313" key="2">
    <source>
        <dbReference type="EMBL" id="RCN24640.1"/>
    </source>
</evidence>
<comment type="caution">
    <text evidence="2">The sequence shown here is derived from an EMBL/GenBank/DDBJ whole genome shotgun (WGS) entry which is preliminary data.</text>
</comment>
<dbReference type="InterPro" id="IPR043504">
    <property type="entry name" value="Peptidase_S1_PA_chymotrypsin"/>
</dbReference>
<dbReference type="GO" id="GO:0004252">
    <property type="term" value="F:serine-type endopeptidase activity"/>
    <property type="evidence" value="ECO:0007669"/>
    <property type="project" value="InterPro"/>
</dbReference>
<dbReference type="GO" id="GO:0006508">
    <property type="term" value="P:proteolysis"/>
    <property type="evidence" value="ECO:0007669"/>
    <property type="project" value="InterPro"/>
</dbReference>
<dbReference type="OrthoDB" id="5831241at2759"/>
<dbReference type="Pfam" id="PF00089">
    <property type="entry name" value="Trypsin"/>
    <property type="match status" value="1"/>
</dbReference>
<keyword evidence="3" id="KW-1185">Reference proteome</keyword>
<reference evidence="2 3" key="1">
    <citation type="submission" date="2014-10" db="EMBL/GenBank/DDBJ databases">
        <title>Draft genome of the hookworm Ancylostoma caninum.</title>
        <authorList>
            <person name="Mitreva M."/>
        </authorList>
    </citation>
    <scope>NUCLEOTIDE SEQUENCE [LARGE SCALE GENOMIC DNA]</scope>
    <source>
        <strain evidence="2 3">Baltimore</strain>
    </source>
</reference>
<proteinExistence type="predicted"/>
<dbReference type="InterPro" id="IPR009003">
    <property type="entry name" value="Peptidase_S1_PA"/>
</dbReference>
<evidence type="ECO:0000259" key="1">
    <source>
        <dbReference type="Pfam" id="PF00089"/>
    </source>
</evidence>
<organism evidence="2 3">
    <name type="scientific">Ancylostoma caninum</name>
    <name type="common">Dog hookworm</name>
    <dbReference type="NCBI Taxonomy" id="29170"/>
    <lineage>
        <taxon>Eukaryota</taxon>
        <taxon>Metazoa</taxon>
        <taxon>Ecdysozoa</taxon>
        <taxon>Nematoda</taxon>
        <taxon>Chromadorea</taxon>
        <taxon>Rhabditida</taxon>
        <taxon>Rhabditina</taxon>
        <taxon>Rhabditomorpha</taxon>
        <taxon>Strongyloidea</taxon>
        <taxon>Ancylostomatidae</taxon>
        <taxon>Ancylostomatinae</taxon>
        <taxon>Ancylostoma</taxon>
    </lineage>
</organism>
<dbReference type="Proteomes" id="UP000252519">
    <property type="component" value="Unassembled WGS sequence"/>
</dbReference>
<dbReference type="SUPFAM" id="SSF50494">
    <property type="entry name" value="Trypsin-like serine proteases"/>
    <property type="match status" value="1"/>
</dbReference>
<dbReference type="InterPro" id="IPR001254">
    <property type="entry name" value="Trypsin_dom"/>
</dbReference>
<protein>
    <recommendedName>
        <fullName evidence="1">Peptidase S1 domain-containing protein</fullName>
    </recommendedName>
</protein>
<dbReference type="Gene3D" id="2.40.10.10">
    <property type="entry name" value="Trypsin-like serine proteases"/>
    <property type="match status" value="1"/>
</dbReference>
<dbReference type="EMBL" id="JOJR01017971">
    <property type="protein sequence ID" value="RCN24640.1"/>
    <property type="molecule type" value="Genomic_DNA"/>
</dbReference>
<evidence type="ECO:0000313" key="3">
    <source>
        <dbReference type="Proteomes" id="UP000252519"/>
    </source>
</evidence>
<feature type="domain" description="Peptidase S1" evidence="1">
    <location>
        <begin position="29"/>
        <end position="88"/>
    </location>
</feature>